<gene>
    <name evidence="2" type="ORF">Q664_35510</name>
</gene>
<evidence type="ECO:0000259" key="1">
    <source>
        <dbReference type="Pfam" id="PF01370"/>
    </source>
</evidence>
<dbReference type="InterPro" id="IPR001509">
    <property type="entry name" value="Epimerase_deHydtase"/>
</dbReference>
<dbReference type="CDD" id="cd05240">
    <property type="entry name" value="UDP_G4E_3_SDR_e"/>
    <property type="match status" value="1"/>
</dbReference>
<dbReference type="RefSeq" id="WP_043405543.1">
    <property type="nucleotide sequence ID" value="NZ_JPMI01000247.1"/>
</dbReference>
<dbReference type="EMBL" id="JPMI01000247">
    <property type="protein sequence ID" value="KFA89392.1"/>
    <property type="molecule type" value="Genomic_DNA"/>
</dbReference>
<reference evidence="2 3" key="1">
    <citation type="submission" date="2014-07" db="EMBL/GenBank/DDBJ databases">
        <title>Draft Genome Sequence of Gephyronic Acid Producer, Cystobacter violaceus Strain Cb vi76.</title>
        <authorList>
            <person name="Stevens D.C."/>
            <person name="Young J."/>
            <person name="Carmichael R."/>
            <person name="Tan J."/>
            <person name="Taylor R.E."/>
        </authorList>
    </citation>
    <scope>NUCLEOTIDE SEQUENCE [LARGE SCALE GENOMIC DNA]</scope>
    <source>
        <strain evidence="2 3">Cb vi76</strain>
    </source>
</reference>
<dbReference type="PANTHER" id="PTHR43245:SF52">
    <property type="entry name" value="NAD-DEPENDENT EPIMERASE_DEHYDRATASE"/>
    <property type="match status" value="1"/>
</dbReference>
<proteinExistence type="predicted"/>
<accession>A0A084SLQ7</accession>
<dbReference type="SUPFAM" id="SSF51735">
    <property type="entry name" value="NAD(P)-binding Rossmann-fold domains"/>
    <property type="match status" value="1"/>
</dbReference>
<comment type="caution">
    <text evidence="2">The sequence shown here is derived from an EMBL/GenBank/DDBJ whole genome shotgun (WGS) entry which is preliminary data.</text>
</comment>
<organism evidence="2 3">
    <name type="scientific">Archangium violaceum Cb vi76</name>
    <dbReference type="NCBI Taxonomy" id="1406225"/>
    <lineage>
        <taxon>Bacteria</taxon>
        <taxon>Pseudomonadati</taxon>
        <taxon>Myxococcota</taxon>
        <taxon>Myxococcia</taxon>
        <taxon>Myxococcales</taxon>
        <taxon>Cystobacterineae</taxon>
        <taxon>Archangiaceae</taxon>
        <taxon>Archangium</taxon>
    </lineage>
</organism>
<dbReference type="PANTHER" id="PTHR43245">
    <property type="entry name" value="BIFUNCTIONAL POLYMYXIN RESISTANCE PROTEIN ARNA"/>
    <property type="match status" value="1"/>
</dbReference>
<evidence type="ECO:0000313" key="2">
    <source>
        <dbReference type="EMBL" id="KFA89392.1"/>
    </source>
</evidence>
<dbReference type="InterPro" id="IPR036291">
    <property type="entry name" value="NAD(P)-bd_dom_sf"/>
</dbReference>
<protein>
    <submittedName>
        <fullName evidence="2">Epimerase</fullName>
    </submittedName>
</protein>
<evidence type="ECO:0000313" key="3">
    <source>
        <dbReference type="Proteomes" id="UP000028547"/>
    </source>
</evidence>
<sequence>MRVLILGIGGAVARRVALQLRDKGHTVSGIDTRPWEDAPADIEVHDVDLRKRPAEDVFRTRRPEVVVHMATVTSLRVQGEERHRINLGGTRVVFEHCRTYGVKHAVFVGRHTFYGAAPDSVLYHTEDEPPKELASFPELADLVAADLYASTALWRYPELTTSVLRVCYSLGPSAQGTLATFLRGRRVPMVAGYDPLFQFLHEDDVASAIALAVEKRVRGVYNVAGPQPLPLSVIIREAQRQPVPLPMMVLRQLIGRFGLPKLPPGALYHLQYPIVVDARAFKEATGFTYRFDEVRTIESFLADHPPPRPRREELFDRLEALGVLKQ</sequence>
<dbReference type="Pfam" id="PF01370">
    <property type="entry name" value="Epimerase"/>
    <property type="match status" value="1"/>
</dbReference>
<feature type="domain" description="NAD-dependent epimerase/dehydratase" evidence="1">
    <location>
        <begin position="3"/>
        <end position="224"/>
    </location>
</feature>
<dbReference type="Proteomes" id="UP000028547">
    <property type="component" value="Unassembled WGS sequence"/>
</dbReference>
<name>A0A084SLQ7_9BACT</name>
<dbReference type="InterPro" id="IPR050177">
    <property type="entry name" value="Lipid_A_modif_metabolic_enz"/>
</dbReference>
<dbReference type="Gene3D" id="3.40.50.720">
    <property type="entry name" value="NAD(P)-binding Rossmann-like Domain"/>
    <property type="match status" value="1"/>
</dbReference>
<dbReference type="AlphaFoldDB" id="A0A084SLQ7"/>